<organism evidence="2 3">
    <name type="scientific">Paenibacillus sabuli</name>
    <dbReference type="NCBI Taxonomy" id="2772509"/>
    <lineage>
        <taxon>Bacteria</taxon>
        <taxon>Bacillati</taxon>
        <taxon>Bacillota</taxon>
        <taxon>Bacilli</taxon>
        <taxon>Bacillales</taxon>
        <taxon>Paenibacillaceae</taxon>
        <taxon>Paenibacillus</taxon>
    </lineage>
</organism>
<dbReference type="AlphaFoldDB" id="A0A927BW15"/>
<evidence type="ECO:0000313" key="3">
    <source>
        <dbReference type="Proteomes" id="UP000621560"/>
    </source>
</evidence>
<gene>
    <name evidence="2" type="ORF">IDH44_15190</name>
</gene>
<accession>A0A927BW15</accession>
<reference evidence="2" key="1">
    <citation type="submission" date="2020-09" db="EMBL/GenBank/DDBJ databases">
        <title>A novel bacterium of genus Paenibacillus, isolated from South China Sea.</title>
        <authorList>
            <person name="Huang H."/>
            <person name="Mo K."/>
            <person name="Hu Y."/>
        </authorList>
    </citation>
    <scope>NUCLEOTIDE SEQUENCE</scope>
    <source>
        <strain evidence="2">IB182496</strain>
    </source>
</reference>
<dbReference type="RefSeq" id="WP_190919062.1">
    <property type="nucleotide sequence ID" value="NZ_JACXIZ010000025.1"/>
</dbReference>
<feature type="chain" id="PRO_5037969202" evidence="1">
    <location>
        <begin position="27"/>
        <end position="66"/>
    </location>
</feature>
<dbReference type="EMBL" id="JACXIZ010000025">
    <property type="protein sequence ID" value="MBD2846544.1"/>
    <property type="molecule type" value="Genomic_DNA"/>
</dbReference>
<keyword evidence="1" id="KW-0732">Signal</keyword>
<feature type="signal peptide" evidence="1">
    <location>
        <begin position="1"/>
        <end position="26"/>
    </location>
</feature>
<evidence type="ECO:0000256" key="1">
    <source>
        <dbReference type="SAM" id="SignalP"/>
    </source>
</evidence>
<comment type="caution">
    <text evidence="2">The sequence shown here is derived from an EMBL/GenBank/DDBJ whole genome shotgun (WGS) entry which is preliminary data.</text>
</comment>
<protein>
    <submittedName>
        <fullName evidence="2">Uncharacterized protein</fullName>
    </submittedName>
</protein>
<name>A0A927BW15_9BACL</name>
<evidence type="ECO:0000313" key="2">
    <source>
        <dbReference type="EMBL" id="MBD2846544.1"/>
    </source>
</evidence>
<dbReference type="Proteomes" id="UP000621560">
    <property type="component" value="Unassembled WGS sequence"/>
</dbReference>
<proteinExistence type="predicted"/>
<keyword evidence="3" id="KW-1185">Reference proteome</keyword>
<sequence length="66" mass="6989">MRKTWYAKLLVLVAVLSLSFCLSASANPAIVSYGGSYSSALASGQTYEMAFEAITFPSRDGTMLSG</sequence>